<dbReference type="KEGG" id="pasa:BAOM_3119"/>
<dbReference type="Proteomes" id="UP000283095">
    <property type="component" value="Chromosome"/>
</dbReference>
<dbReference type="EMBL" id="CP026095">
    <property type="protein sequence ID" value="AZV43728.1"/>
    <property type="molecule type" value="Genomic_DNA"/>
</dbReference>
<reference evidence="1 2" key="1">
    <citation type="submission" date="2018-01" db="EMBL/GenBank/DDBJ databases">
        <title>Bacillus asahii Genome sequencing and assembly.</title>
        <authorList>
            <person name="Jiang H."/>
            <person name="Feng Y."/>
            <person name="Zhao F."/>
            <person name="Lin X."/>
        </authorList>
    </citation>
    <scope>NUCLEOTIDE SEQUENCE [LARGE SCALE GENOMIC DNA]</scope>
    <source>
        <strain evidence="1 2">OM18</strain>
    </source>
</reference>
<evidence type="ECO:0000313" key="1">
    <source>
        <dbReference type="EMBL" id="AZV43728.1"/>
    </source>
</evidence>
<evidence type="ECO:0000313" key="2">
    <source>
        <dbReference type="Proteomes" id="UP000283095"/>
    </source>
</evidence>
<dbReference type="RefSeq" id="WP_127760844.1">
    <property type="nucleotide sequence ID" value="NZ_CP026095.1"/>
</dbReference>
<accession>A0A3T0KTT6</accession>
<protein>
    <submittedName>
        <fullName evidence="1">Uncharacterized protein</fullName>
    </submittedName>
</protein>
<proteinExistence type="predicted"/>
<gene>
    <name evidence="1" type="ORF">BAOM_3119</name>
</gene>
<name>A0A3T0KTT6_9BACI</name>
<dbReference type="OrthoDB" id="9930577at2"/>
<sequence length="71" mass="8310">MATQEKETIKETELVIHEVEEKSVIVNLDGWRMRVYFDKDFKGHVSKGTTIKVKYTGDIENPHSVKFEKLK</sequence>
<dbReference type="AlphaFoldDB" id="A0A3T0KTT6"/>
<organism evidence="1 2">
    <name type="scientific">Peribacillus asahii</name>
    <dbReference type="NCBI Taxonomy" id="228899"/>
    <lineage>
        <taxon>Bacteria</taxon>
        <taxon>Bacillati</taxon>
        <taxon>Bacillota</taxon>
        <taxon>Bacilli</taxon>
        <taxon>Bacillales</taxon>
        <taxon>Bacillaceae</taxon>
        <taxon>Peribacillus</taxon>
    </lineage>
</organism>